<dbReference type="EMBL" id="JAJOZR010000008">
    <property type="protein sequence ID" value="MCD7110001.1"/>
    <property type="molecule type" value="Genomic_DNA"/>
</dbReference>
<evidence type="ECO:0000256" key="1">
    <source>
        <dbReference type="SAM" id="Phobius"/>
    </source>
</evidence>
<comment type="caution">
    <text evidence="3">The sequence shown here is derived from an EMBL/GenBank/DDBJ whole genome shotgun (WGS) entry which is preliminary data.</text>
</comment>
<organism evidence="3 4">
    <name type="scientific">Rhizobium quercicola</name>
    <dbReference type="NCBI Taxonomy" id="2901226"/>
    <lineage>
        <taxon>Bacteria</taxon>
        <taxon>Pseudomonadati</taxon>
        <taxon>Pseudomonadota</taxon>
        <taxon>Alphaproteobacteria</taxon>
        <taxon>Hyphomicrobiales</taxon>
        <taxon>Rhizobiaceae</taxon>
        <taxon>Rhizobium/Agrobacterium group</taxon>
        <taxon>Rhizobium</taxon>
    </lineage>
</organism>
<dbReference type="Proteomes" id="UP001139089">
    <property type="component" value="Unassembled WGS sequence"/>
</dbReference>
<keyword evidence="4" id="KW-1185">Reference proteome</keyword>
<feature type="domain" description="VTT" evidence="2">
    <location>
        <begin position="39"/>
        <end position="138"/>
    </location>
</feature>
<reference evidence="3" key="1">
    <citation type="submission" date="2021-12" db="EMBL/GenBank/DDBJ databases">
        <authorList>
            <person name="Li Y."/>
        </authorList>
    </citation>
    <scope>NUCLEOTIDE SEQUENCE</scope>
    <source>
        <strain evidence="3">DKSPLA3</strain>
    </source>
</reference>
<proteinExistence type="predicted"/>
<dbReference type="AlphaFoldDB" id="A0A9X1NVF8"/>
<keyword evidence="1" id="KW-0472">Membrane</keyword>
<evidence type="ECO:0000313" key="3">
    <source>
        <dbReference type="EMBL" id="MCD7110001.1"/>
    </source>
</evidence>
<dbReference type="InterPro" id="IPR051311">
    <property type="entry name" value="DedA_domain"/>
</dbReference>
<feature type="transmembrane region" description="Helical" evidence="1">
    <location>
        <begin position="42"/>
        <end position="65"/>
    </location>
</feature>
<protein>
    <submittedName>
        <fullName evidence="3">DedA family protein</fullName>
    </submittedName>
</protein>
<evidence type="ECO:0000313" key="4">
    <source>
        <dbReference type="Proteomes" id="UP001139089"/>
    </source>
</evidence>
<name>A0A9X1NVF8_9HYPH</name>
<dbReference type="InterPro" id="IPR032816">
    <property type="entry name" value="VTT_dom"/>
</dbReference>
<evidence type="ECO:0000259" key="2">
    <source>
        <dbReference type="Pfam" id="PF09335"/>
    </source>
</evidence>
<feature type="transmembrane region" description="Helical" evidence="1">
    <location>
        <begin position="94"/>
        <end position="115"/>
    </location>
</feature>
<gene>
    <name evidence="3" type="ORF">LRX75_13230</name>
</gene>
<dbReference type="Pfam" id="PF09335">
    <property type="entry name" value="VTT_dom"/>
    <property type="match status" value="1"/>
</dbReference>
<accession>A0A9X1NVF8</accession>
<keyword evidence="1" id="KW-1133">Transmembrane helix</keyword>
<dbReference type="PANTHER" id="PTHR42709:SF4">
    <property type="entry name" value="INNER MEMBRANE PROTEIN YQAA"/>
    <property type="match status" value="1"/>
</dbReference>
<dbReference type="PANTHER" id="PTHR42709">
    <property type="entry name" value="ALKALINE PHOSPHATASE LIKE PROTEIN"/>
    <property type="match status" value="1"/>
</dbReference>
<sequence>MSLAALAGVFAAAFLSATLLFGLSEAAVIAALQDPNLPRGFVFLVATAGNVLGAVVNFVLGRFFLRFEGRRWFPVSQKGRARAEAIFRRYGQPVLLLSWVPVIGDPLTLAAGLLRMPWLPFLIYVSIGKAARYAVLVWAFG</sequence>
<feature type="transmembrane region" description="Helical" evidence="1">
    <location>
        <begin position="121"/>
        <end position="140"/>
    </location>
</feature>
<keyword evidence="1" id="KW-0812">Transmembrane</keyword>
<dbReference type="RefSeq" id="WP_231815084.1">
    <property type="nucleotide sequence ID" value="NZ_JAJOZR010000008.1"/>
</dbReference>